<evidence type="ECO:0000256" key="1">
    <source>
        <dbReference type="SAM" id="Phobius"/>
    </source>
</evidence>
<dbReference type="InterPro" id="IPR029058">
    <property type="entry name" value="AB_hydrolase_fold"/>
</dbReference>
<evidence type="ECO:0000313" key="3">
    <source>
        <dbReference type="Proteomes" id="UP000238949"/>
    </source>
</evidence>
<dbReference type="RefSeq" id="WP_105933268.1">
    <property type="nucleotide sequence ID" value="NZ_PVNP01000017.1"/>
</dbReference>
<name>A0A2S9VF77_9ALTE</name>
<dbReference type="PANTHER" id="PTHR35560">
    <property type="entry name" value="BLL0132 PROTEIN"/>
    <property type="match status" value="1"/>
</dbReference>
<keyword evidence="1" id="KW-1133">Transmembrane helix</keyword>
<gene>
    <name evidence="2" type="ORF">C6Y40_02925</name>
</gene>
<feature type="transmembrane region" description="Helical" evidence="1">
    <location>
        <begin position="6"/>
        <end position="29"/>
    </location>
</feature>
<dbReference type="Proteomes" id="UP000238949">
    <property type="component" value="Unassembled WGS sequence"/>
</dbReference>
<dbReference type="AlphaFoldDB" id="A0A2S9VF77"/>
<accession>A0A2S9VF77</accession>
<keyword evidence="3" id="KW-1185">Reference proteome</keyword>
<evidence type="ECO:0008006" key="4">
    <source>
        <dbReference type="Google" id="ProtNLM"/>
    </source>
</evidence>
<keyword evidence="1" id="KW-0472">Membrane</keyword>
<keyword evidence="1" id="KW-0812">Transmembrane</keyword>
<sequence>MRVFKWLVSSVLLITVVIVAVGYLYLYILPTGPERTEAKPFATGKDSFVINAYQHTDRKTIRVWTYKPAEWTPANPVLFVMHGMGRNAEDYLDAWTELAEQKRIMLIAPEFASKFYRVITNDYQEGNLESYFGWQNPENEWAFTVVENIFDHVNNVNGLSLDGYHIFGHSAGGQFVQRMVAMKPQSRIKKAIAANAGTYSFMDEMVPYPYGLGDVNYNLQGSFAKHLVVLLGELDNNAQQGQLDQTEMAMEQGPNRLERGSNFFQASKTVAGDNGFDFNWQIQVVPDVGHEYKRMSEAAAKLL</sequence>
<proteinExistence type="predicted"/>
<dbReference type="EMBL" id="PVNP01000017">
    <property type="protein sequence ID" value="PRO75084.1"/>
    <property type="molecule type" value="Genomic_DNA"/>
</dbReference>
<dbReference type="Gene3D" id="3.40.50.1820">
    <property type="entry name" value="alpha/beta hydrolase"/>
    <property type="match status" value="1"/>
</dbReference>
<organism evidence="2 3">
    <name type="scientific">Alteromonas alba</name>
    <dbReference type="NCBI Taxonomy" id="2079529"/>
    <lineage>
        <taxon>Bacteria</taxon>
        <taxon>Pseudomonadati</taxon>
        <taxon>Pseudomonadota</taxon>
        <taxon>Gammaproteobacteria</taxon>
        <taxon>Alteromonadales</taxon>
        <taxon>Alteromonadaceae</taxon>
        <taxon>Alteromonas/Salinimonas group</taxon>
        <taxon>Alteromonas</taxon>
    </lineage>
</organism>
<dbReference type="OrthoDB" id="1094867at2"/>
<reference evidence="3" key="1">
    <citation type="journal article" date="2020" name="Int. J. Syst. Evol. Microbiol.">
        <title>Alteromonas alba sp. nov., a marine bacterium isolated from the seawater of the West Pacific Ocean.</title>
        <authorList>
            <person name="Sun C."/>
            <person name="Wu Y.-H."/>
            <person name="Xamxidin M."/>
            <person name="Cheng H."/>
            <person name="Xu X.-W."/>
        </authorList>
    </citation>
    <scope>NUCLEOTIDE SEQUENCE [LARGE SCALE GENOMIC DNA]</scope>
    <source>
        <strain evidence="3">190</strain>
    </source>
</reference>
<evidence type="ECO:0000313" key="2">
    <source>
        <dbReference type="EMBL" id="PRO75084.1"/>
    </source>
</evidence>
<dbReference type="SUPFAM" id="SSF53474">
    <property type="entry name" value="alpha/beta-Hydrolases"/>
    <property type="match status" value="1"/>
</dbReference>
<dbReference type="PANTHER" id="PTHR35560:SF3">
    <property type="entry name" value="PEPTIDASE S9 PROLYL OLIGOPEPTIDASE CATALYTIC DOMAIN-CONTAINING PROTEIN"/>
    <property type="match status" value="1"/>
</dbReference>
<comment type="caution">
    <text evidence="2">The sequence shown here is derived from an EMBL/GenBank/DDBJ whole genome shotgun (WGS) entry which is preliminary data.</text>
</comment>
<protein>
    <recommendedName>
        <fullName evidence="4">Alpha/beta hydrolase</fullName>
    </recommendedName>
</protein>